<accession>A0AAV1QQG6</accession>
<dbReference type="Proteomes" id="UP001314170">
    <property type="component" value="Unassembled WGS sequence"/>
</dbReference>
<reference evidence="1 2" key="1">
    <citation type="submission" date="2024-01" db="EMBL/GenBank/DDBJ databases">
        <authorList>
            <person name="Waweru B."/>
        </authorList>
    </citation>
    <scope>NUCLEOTIDE SEQUENCE [LARGE SCALE GENOMIC DNA]</scope>
</reference>
<dbReference type="EMBL" id="CAWUPB010000027">
    <property type="protein sequence ID" value="CAK7322630.1"/>
    <property type="molecule type" value="Genomic_DNA"/>
</dbReference>
<proteinExistence type="predicted"/>
<protein>
    <submittedName>
        <fullName evidence="1">Uncharacterized protein</fullName>
    </submittedName>
</protein>
<organism evidence="1 2">
    <name type="scientific">Dovyalis caffra</name>
    <dbReference type="NCBI Taxonomy" id="77055"/>
    <lineage>
        <taxon>Eukaryota</taxon>
        <taxon>Viridiplantae</taxon>
        <taxon>Streptophyta</taxon>
        <taxon>Embryophyta</taxon>
        <taxon>Tracheophyta</taxon>
        <taxon>Spermatophyta</taxon>
        <taxon>Magnoliopsida</taxon>
        <taxon>eudicotyledons</taxon>
        <taxon>Gunneridae</taxon>
        <taxon>Pentapetalae</taxon>
        <taxon>rosids</taxon>
        <taxon>fabids</taxon>
        <taxon>Malpighiales</taxon>
        <taxon>Salicaceae</taxon>
        <taxon>Flacourtieae</taxon>
        <taxon>Dovyalis</taxon>
    </lineage>
</organism>
<comment type="caution">
    <text evidence="1">The sequence shown here is derived from an EMBL/GenBank/DDBJ whole genome shotgun (WGS) entry which is preliminary data.</text>
</comment>
<keyword evidence="2" id="KW-1185">Reference proteome</keyword>
<evidence type="ECO:0000313" key="2">
    <source>
        <dbReference type="Proteomes" id="UP001314170"/>
    </source>
</evidence>
<evidence type="ECO:0000313" key="1">
    <source>
        <dbReference type="EMBL" id="CAK7322630.1"/>
    </source>
</evidence>
<gene>
    <name evidence="1" type="ORF">DCAF_LOCUS241</name>
</gene>
<dbReference type="AlphaFoldDB" id="A0AAV1QQG6"/>
<sequence>MSAWWRIQGAEWLQISFRDFCESKSRNVEETAMHGRVKESSTCVAVVLSANTKYLWSASQKADAIPVERVLHTPPAHVSRVSELAQSKPNLENCFRDGNLITVQT</sequence>
<name>A0AAV1QQG6_9ROSI</name>